<dbReference type="AlphaFoldDB" id="A0A2H6KBX6"/>
<dbReference type="GeneID" id="39874265"/>
<dbReference type="VEuPathDB" id="PiroplasmaDB:BOVATA_019880"/>
<name>A0A2H6KBX6_9APIC</name>
<dbReference type="OrthoDB" id="419317at2759"/>
<dbReference type="EMBL" id="BDSA01000002">
    <property type="protein sequence ID" value="GBE60495.1"/>
    <property type="molecule type" value="Genomic_DNA"/>
</dbReference>
<gene>
    <name evidence="1" type="ORF">BOVATA_019880</name>
</gene>
<protein>
    <submittedName>
        <fullName evidence="1">Uncharacterized protein</fullName>
    </submittedName>
</protein>
<evidence type="ECO:0000313" key="1">
    <source>
        <dbReference type="EMBL" id="GBE60495.1"/>
    </source>
</evidence>
<sequence>MKRLTYSARFLRPPGFFKRAEMREKPRRKTGPFENPVKRLVRLKEQERVFSQVPLERKVPVAKSVTTQLLKGVEGVPQVSAEVLERRLEFLLSPKAVDQQLSAKLRPGLTPYLAELYMWERQMRDLRRIYRAQYLKTLASVTDSERYRQYQQYLCTSQENRNKAEMKRRAIYARVKERAVLKDTMRIEKRVSQAIQLERLSKRKIGNVYFLHKLQKGFDRADTPELSTAPHEREILKESFELMPEDSDRYEVHVEPSKSPSERAAVAYKFFTDTGPSGRCSGSAHGTLPFPVYHLRQESKQLPQIKST</sequence>
<dbReference type="Proteomes" id="UP000236319">
    <property type="component" value="Unassembled WGS sequence"/>
</dbReference>
<keyword evidence="2" id="KW-1185">Reference proteome</keyword>
<proteinExistence type="predicted"/>
<organism evidence="1 2">
    <name type="scientific">Babesia ovata</name>
    <dbReference type="NCBI Taxonomy" id="189622"/>
    <lineage>
        <taxon>Eukaryota</taxon>
        <taxon>Sar</taxon>
        <taxon>Alveolata</taxon>
        <taxon>Apicomplexa</taxon>
        <taxon>Aconoidasida</taxon>
        <taxon>Piroplasmida</taxon>
        <taxon>Babesiidae</taxon>
        <taxon>Babesia</taxon>
    </lineage>
</organism>
<dbReference type="RefSeq" id="XP_028866738.1">
    <property type="nucleotide sequence ID" value="XM_029010905.1"/>
</dbReference>
<comment type="caution">
    <text evidence="1">The sequence shown here is derived from an EMBL/GenBank/DDBJ whole genome shotgun (WGS) entry which is preliminary data.</text>
</comment>
<accession>A0A2H6KBX6</accession>
<evidence type="ECO:0000313" key="2">
    <source>
        <dbReference type="Proteomes" id="UP000236319"/>
    </source>
</evidence>
<reference evidence="1 2" key="1">
    <citation type="journal article" date="2017" name="BMC Genomics">
        <title>Whole-genome assembly of Babesia ovata and comparative genomics between closely related pathogens.</title>
        <authorList>
            <person name="Yamagishi J."/>
            <person name="Asada M."/>
            <person name="Hakimi H."/>
            <person name="Tanaka T.Q."/>
            <person name="Sugimoto C."/>
            <person name="Kawazu S."/>
        </authorList>
    </citation>
    <scope>NUCLEOTIDE SEQUENCE [LARGE SCALE GENOMIC DNA]</scope>
    <source>
        <strain evidence="1 2">Miyake</strain>
    </source>
</reference>